<evidence type="ECO:0000256" key="2">
    <source>
        <dbReference type="ARBA" id="ARBA00022448"/>
    </source>
</evidence>
<feature type="domain" description="ABC transmembrane type-1" evidence="9">
    <location>
        <begin position="91"/>
        <end position="303"/>
    </location>
</feature>
<proteinExistence type="inferred from homology"/>
<dbReference type="CDD" id="cd06261">
    <property type="entry name" value="TM_PBP2"/>
    <property type="match status" value="1"/>
</dbReference>
<feature type="transmembrane region" description="Helical" evidence="7">
    <location>
        <begin position="31"/>
        <end position="59"/>
    </location>
</feature>
<feature type="transmembrane region" description="Helical" evidence="7">
    <location>
        <begin position="236"/>
        <end position="256"/>
    </location>
</feature>
<dbReference type="GO" id="GO:0005886">
    <property type="term" value="C:plasma membrane"/>
    <property type="evidence" value="ECO:0007669"/>
    <property type="project" value="UniProtKB-SubCell"/>
</dbReference>
<dbReference type="PROSITE" id="PS50928">
    <property type="entry name" value="ABC_TM1"/>
    <property type="match status" value="1"/>
</dbReference>
<keyword evidence="3" id="KW-1003">Cell membrane</keyword>
<comment type="similarity">
    <text evidence="7">Belongs to the binding-protein-dependent transport system permease family.</text>
</comment>
<dbReference type="Pfam" id="PF00528">
    <property type="entry name" value="BPD_transp_1"/>
    <property type="match status" value="1"/>
</dbReference>
<dbReference type="InterPro" id="IPR051393">
    <property type="entry name" value="ABC_transporter_permease"/>
</dbReference>
<organism evidence="10 11">
    <name type="scientific">Actinospica durhamensis</name>
    <dbReference type="NCBI Taxonomy" id="1508375"/>
    <lineage>
        <taxon>Bacteria</taxon>
        <taxon>Bacillati</taxon>
        <taxon>Actinomycetota</taxon>
        <taxon>Actinomycetes</taxon>
        <taxon>Catenulisporales</taxon>
        <taxon>Actinospicaceae</taxon>
        <taxon>Actinospica</taxon>
    </lineage>
</organism>
<dbReference type="InterPro" id="IPR035906">
    <property type="entry name" value="MetI-like_sf"/>
</dbReference>
<evidence type="ECO:0000256" key="6">
    <source>
        <dbReference type="ARBA" id="ARBA00023136"/>
    </source>
</evidence>
<reference evidence="10" key="1">
    <citation type="submission" date="2021-04" db="EMBL/GenBank/DDBJ databases">
        <title>Genome based classification of Actinospica acidithermotolerans sp. nov., an actinobacterium isolated from an Indonesian hot spring.</title>
        <authorList>
            <person name="Kusuma A.B."/>
            <person name="Putra K.E."/>
            <person name="Nafisah S."/>
            <person name="Loh J."/>
            <person name="Nouioui I."/>
            <person name="Goodfellow M."/>
        </authorList>
    </citation>
    <scope>NUCLEOTIDE SEQUENCE</scope>
    <source>
        <strain evidence="10">CSCA 57</strain>
    </source>
</reference>
<comment type="subcellular location">
    <subcellularLocation>
        <location evidence="1 7">Cell membrane</location>
        <topology evidence="1 7">Multi-pass membrane protein</topology>
    </subcellularLocation>
</comment>
<feature type="transmembrane region" description="Helical" evidence="7">
    <location>
        <begin position="128"/>
        <end position="149"/>
    </location>
</feature>
<evidence type="ECO:0000256" key="5">
    <source>
        <dbReference type="ARBA" id="ARBA00022989"/>
    </source>
</evidence>
<feature type="transmembrane region" description="Helical" evidence="7">
    <location>
        <begin position="95"/>
        <end position="116"/>
    </location>
</feature>
<keyword evidence="11" id="KW-1185">Reference proteome</keyword>
<dbReference type="Gene3D" id="1.10.3720.10">
    <property type="entry name" value="MetI-like"/>
    <property type="match status" value="1"/>
</dbReference>
<keyword evidence="6 7" id="KW-0472">Membrane</keyword>
<dbReference type="EMBL" id="JAGSOG010000171">
    <property type="protein sequence ID" value="MBR7836935.1"/>
    <property type="molecule type" value="Genomic_DNA"/>
</dbReference>
<keyword evidence="2 7" id="KW-0813">Transport</keyword>
<evidence type="ECO:0000256" key="4">
    <source>
        <dbReference type="ARBA" id="ARBA00022692"/>
    </source>
</evidence>
<name>A0A941ESW0_9ACTN</name>
<feature type="region of interest" description="Disordered" evidence="8">
    <location>
        <begin position="1"/>
        <end position="21"/>
    </location>
</feature>
<accession>A0A941ESW0</accession>
<evidence type="ECO:0000256" key="1">
    <source>
        <dbReference type="ARBA" id="ARBA00004651"/>
    </source>
</evidence>
<feature type="transmembrane region" description="Helical" evidence="7">
    <location>
        <begin position="169"/>
        <end position="187"/>
    </location>
</feature>
<sequence length="313" mass="34960">MTDLITAPPGSPSVLARPKPRRRRSHGWRNALIGWSFILPNLIGFVAITLVPVIAMFALSFTSWDGYNPPSWVGLKNFRRLFQDDASMTALRNTVYYAVGYVPLTMLAALGLALLLNRKMRGVAFFRAVAFFPYITSLVAVAIVWNMLFNPQFGPVNQFLGWFGVHGPGWTTSTTWAMPAVIVTSVWRDMGYYMILFLAGLQAIPKELYEAAEVDGTNAWQRFRAVTVPGLRPTTFLVLILLTVQAFKVFDLIFVMTQGGPGEATLVLAQQIYQTGIVDGEYGYASAISVLLFSLVLVLTLVQFWFNGRRERK</sequence>
<keyword evidence="4 7" id="KW-0812">Transmembrane</keyword>
<dbReference type="AlphaFoldDB" id="A0A941ESW0"/>
<evidence type="ECO:0000256" key="7">
    <source>
        <dbReference type="RuleBase" id="RU363032"/>
    </source>
</evidence>
<dbReference type="SUPFAM" id="SSF161098">
    <property type="entry name" value="MetI-like"/>
    <property type="match status" value="1"/>
</dbReference>
<dbReference type="InterPro" id="IPR000515">
    <property type="entry name" value="MetI-like"/>
</dbReference>
<keyword evidence="5 7" id="KW-1133">Transmembrane helix</keyword>
<evidence type="ECO:0000259" key="9">
    <source>
        <dbReference type="PROSITE" id="PS50928"/>
    </source>
</evidence>
<evidence type="ECO:0000256" key="8">
    <source>
        <dbReference type="SAM" id="MobiDB-lite"/>
    </source>
</evidence>
<evidence type="ECO:0000313" key="10">
    <source>
        <dbReference type="EMBL" id="MBR7836935.1"/>
    </source>
</evidence>
<dbReference type="Proteomes" id="UP000675781">
    <property type="component" value="Unassembled WGS sequence"/>
</dbReference>
<dbReference type="RefSeq" id="WP_212531405.1">
    <property type="nucleotide sequence ID" value="NZ_JAGSOG010000171.1"/>
</dbReference>
<protein>
    <submittedName>
        <fullName evidence="10">Sugar ABC transporter permease</fullName>
    </submittedName>
</protein>
<dbReference type="PANTHER" id="PTHR30193:SF37">
    <property type="entry name" value="INNER MEMBRANE ABC TRANSPORTER PERMEASE PROTEIN YCJO"/>
    <property type="match status" value="1"/>
</dbReference>
<evidence type="ECO:0000256" key="3">
    <source>
        <dbReference type="ARBA" id="ARBA00022475"/>
    </source>
</evidence>
<feature type="transmembrane region" description="Helical" evidence="7">
    <location>
        <begin position="282"/>
        <end position="306"/>
    </location>
</feature>
<dbReference type="PANTHER" id="PTHR30193">
    <property type="entry name" value="ABC TRANSPORTER PERMEASE PROTEIN"/>
    <property type="match status" value="1"/>
</dbReference>
<dbReference type="GO" id="GO:0055085">
    <property type="term" value="P:transmembrane transport"/>
    <property type="evidence" value="ECO:0007669"/>
    <property type="project" value="InterPro"/>
</dbReference>
<gene>
    <name evidence="10" type="ORF">KDL01_26900</name>
</gene>
<comment type="caution">
    <text evidence="10">The sequence shown here is derived from an EMBL/GenBank/DDBJ whole genome shotgun (WGS) entry which is preliminary data.</text>
</comment>
<evidence type="ECO:0000313" key="11">
    <source>
        <dbReference type="Proteomes" id="UP000675781"/>
    </source>
</evidence>